<dbReference type="EMBL" id="KV427605">
    <property type="protein sequence ID" value="KZT13206.1"/>
    <property type="molecule type" value="Genomic_DNA"/>
</dbReference>
<feature type="compositionally biased region" description="Polar residues" evidence="2">
    <location>
        <begin position="348"/>
        <end position="359"/>
    </location>
</feature>
<dbReference type="Pfam" id="PF00996">
    <property type="entry name" value="GDI"/>
    <property type="match status" value="1"/>
</dbReference>
<protein>
    <submittedName>
        <fullName evidence="3">FAD/NAD(P)-binding domain-containing protein</fullName>
    </submittedName>
</protein>
<dbReference type="GO" id="GO:0005829">
    <property type="term" value="C:cytosol"/>
    <property type="evidence" value="ECO:0007669"/>
    <property type="project" value="TreeGrafter"/>
</dbReference>
<dbReference type="GO" id="GO:0005092">
    <property type="term" value="F:GDP-dissociation inhibitor activity"/>
    <property type="evidence" value="ECO:0007669"/>
    <property type="project" value="InterPro"/>
</dbReference>
<proteinExistence type="inferred from homology"/>
<dbReference type="PRINTS" id="PR00891">
    <property type="entry name" value="RABGDIREP"/>
</dbReference>
<dbReference type="PANTHER" id="PTHR11787">
    <property type="entry name" value="RAB GDP-DISSOCIATION INHIBITOR"/>
    <property type="match status" value="1"/>
</dbReference>
<gene>
    <name evidence="3" type="ORF">LAESUDRAFT_639316</name>
</gene>
<dbReference type="PANTHER" id="PTHR11787:SF4">
    <property type="entry name" value="CHM, RAB ESCORT PROTEIN 1"/>
    <property type="match status" value="1"/>
</dbReference>
<dbReference type="GO" id="GO:0016192">
    <property type="term" value="P:vesicle-mediated transport"/>
    <property type="evidence" value="ECO:0007669"/>
    <property type="project" value="TreeGrafter"/>
</dbReference>
<keyword evidence="4" id="KW-1185">Reference proteome</keyword>
<dbReference type="Gene3D" id="3.50.50.60">
    <property type="entry name" value="FAD/NAD(P)-binding domain"/>
    <property type="match status" value="2"/>
</dbReference>
<reference evidence="3 4" key="1">
    <citation type="journal article" date="2016" name="Mol. Biol. Evol.">
        <title>Comparative Genomics of Early-Diverging Mushroom-Forming Fungi Provides Insights into the Origins of Lignocellulose Decay Capabilities.</title>
        <authorList>
            <person name="Nagy L.G."/>
            <person name="Riley R."/>
            <person name="Tritt A."/>
            <person name="Adam C."/>
            <person name="Daum C."/>
            <person name="Floudas D."/>
            <person name="Sun H."/>
            <person name="Yadav J.S."/>
            <person name="Pangilinan J."/>
            <person name="Larsson K.H."/>
            <person name="Matsuura K."/>
            <person name="Barry K."/>
            <person name="Labutti K."/>
            <person name="Kuo R."/>
            <person name="Ohm R.A."/>
            <person name="Bhattacharya S.S."/>
            <person name="Shirouzu T."/>
            <person name="Yoshinaga Y."/>
            <person name="Martin F.M."/>
            <person name="Grigoriev I.V."/>
            <person name="Hibbett D.S."/>
        </authorList>
    </citation>
    <scope>NUCLEOTIDE SEQUENCE [LARGE SCALE GENOMIC DNA]</scope>
    <source>
        <strain evidence="3 4">93-53</strain>
    </source>
</reference>
<evidence type="ECO:0000256" key="2">
    <source>
        <dbReference type="SAM" id="MobiDB-lite"/>
    </source>
</evidence>
<dbReference type="InterPro" id="IPR036188">
    <property type="entry name" value="FAD/NAD-bd_sf"/>
</dbReference>
<dbReference type="OrthoDB" id="9446342at2759"/>
<evidence type="ECO:0000313" key="3">
    <source>
        <dbReference type="EMBL" id="KZT13206.1"/>
    </source>
</evidence>
<dbReference type="InParanoid" id="A0A165IKK1"/>
<dbReference type="GO" id="GO:0005634">
    <property type="term" value="C:nucleus"/>
    <property type="evidence" value="ECO:0007669"/>
    <property type="project" value="TreeGrafter"/>
</dbReference>
<dbReference type="AlphaFoldDB" id="A0A165IKK1"/>
<dbReference type="GeneID" id="63820567"/>
<dbReference type="RefSeq" id="XP_040770716.1">
    <property type="nucleotide sequence ID" value="XM_040903536.1"/>
</dbReference>
<dbReference type="SUPFAM" id="SSF51905">
    <property type="entry name" value="FAD/NAD(P)-binding domain"/>
    <property type="match status" value="1"/>
</dbReference>
<organism evidence="3 4">
    <name type="scientific">Laetiporus sulphureus 93-53</name>
    <dbReference type="NCBI Taxonomy" id="1314785"/>
    <lineage>
        <taxon>Eukaryota</taxon>
        <taxon>Fungi</taxon>
        <taxon>Dikarya</taxon>
        <taxon>Basidiomycota</taxon>
        <taxon>Agaricomycotina</taxon>
        <taxon>Agaricomycetes</taxon>
        <taxon>Polyporales</taxon>
        <taxon>Laetiporus</taxon>
    </lineage>
</organism>
<sequence>MDVDVVVLGTGLTESITAAALSKAGFKVAHIDANPYYGGDDASLTLDELIDWADRHTSQPDALDNAYTSAQRARFASITHSSSSLPQSRQYSLSLAPSIIPSIGPLIDALVASGVSRYGGFKLLEKVALYAAPGKVRHVPGSKEDVFKSKELSLLDKRRLMRFLTFAAGEFEGSKELEGKVDVPFFGFLRETFSLEDRTAGAIAYALAFCNSALDPTLPALQRIRRYLRSTGRYGPSPFLLGHYGGLGEIAQGFCRTSAVNGATYILGRQIASLDKKVSDEVITSSSGQRHKVELHDLEEKLICDVVVSPLDYLPSDIDATTVPSLGPTPTYPVARCIAIIDRPLSFTTPDATTENPSEPISDDGADSSREREKAEEMAEEAKEEVDTALLVFPPSTLPENSGEVAVNVLITGEGSMSAPRGKWILYITMPLLDASTATPDELLSPYLDATLSLATPPPGDGAPVQALFTLFYIQHPPSQPAQKLEAAANATVLVTPTCSPVLPEQGDLATVNAESVFFKTVEMLKACGRCPRRKEGDEVVSGDVWEIESFWPPLDIVDDPSEDW</sequence>
<dbReference type="Proteomes" id="UP000076871">
    <property type="component" value="Unassembled WGS sequence"/>
</dbReference>
<evidence type="ECO:0000313" key="4">
    <source>
        <dbReference type="Proteomes" id="UP000076871"/>
    </source>
</evidence>
<name>A0A165IKK1_9APHY</name>
<accession>A0A165IKK1</accession>
<dbReference type="Gene3D" id="3.30.519.10">
    <property type="entry name" value="Guanine Nucleotide Dissociation Inhibitor, domain 2"/>
    <property type="match status" value="1"/>
</dbReference>
<dbReference type="SUPFAM" id="SSF54373">
    <property type="entry name" value="FAD-linked reductases, C-terminal domain"/>
    <property type="match status" value="1"/>
</dbReference>
<dbReference type="STRING" id="1314785.A0A165IKK1"/>
<comment type="similarity">
    <text evidence="1">Belongs to the Rab GDI family.</text>
</comment>
<feature type="region of interest" description="Disordered" evidence="2">
    <location>
        <begin position="348"/>
        <end position="384"/>
    </location>
</feature>
<dbReference type="InterPro" id="IPR018203">
    <property type="entry name" value="GDP_dissociation_inhibitor"/>
</dbReference>
<feature type="compositionally biased region" description="Basic and acidic residues" evidence="2">
    <location>
        <begin position="367"/>
        <end position="381"/>
    </location>
</feature>
<dbReference type="GO" id="GO:0005968">
    <property type="term" value="C:Rab-protein geranylgeranyltransferase complex"/>
    <property type="evidence" value="ECO:0007669"/>
    <property type="project" value="TreeGrafter"/>
</dbReference>
<evidence type="ECO:0000256" key="1">
    <source>
        <dbReference type="ARBA" id="ARBA00005593"/>
    </source>
</evidence>
<dbReference type="GO" id="GO:0007264">
    <property type="term" value="P:small GTPase-mediated signal transduction"/>
    <property type="evidence" value="ECO:0007669"/>
    <property type="project" value="InterPro"/>
</dbReference>